<dbReference type="GO" id="GO:0005524">
    <property type="term" value="F:ATP binding"/>
    <property type="evidence" value="ECO:0007669"/>
    <property type="project" value="UniProtKB-KW"/>
</dbReference>
<evidence type="ECO:0000256" key="15">
    <source>
        <dbReference type="ARBA" id="ARBA00048679"/>
    </source>
</evidence>
<comment type="caution">
    <text evidence="22">The sequence shown here is derived from an EMBL/GenBank/DDBJ whole genome shotgun (WGS) entry which is preliminary data.</text>
</comment>
<keyword evidence="6" id="KW-0597">Phosphoprotein</keyword>
<comment type="similarity">
    <text evidence="2">Belongs to the protein kinase superfamily. ADCK protein kinase family.</text>
</comment>
<dbReference type="GO" id="GO:0000408">
    <property type="term" value="C:EKC/KEOPS complex"/>
    <property type="evidence" value="ECO:0007669"/>
    <property type="project" value="UniProtKB-ARBA"/>
</dbReference>
<dbReference type="PROSITE" id="PS50011">
    <property type="entry name" value="PROTEIN_KINASE_DOM"/>
    <property type="match status" value="1"/>
</dbReference>
<dbReference type="GO" id="GO:0004674">
    <property type="term" value="F:protein serine/threonine kinase activity"/>
    <property type="evidence" value="ECO:0007669"/>
    <property type="project" value="UniProtKB-KW"/>
</dbReference>
<evidence type="ECO:0000256" key="11">
    <source>
        <dbReference type="ARBA" id="ARBA00022801"/>
    </source>
</evidence>
<keyword evidence="8" id="KW-0819">tRNA processing</keyword>
<comment type="catalytic activity">
    <reaction evidence="15">
        <text>L-seryl-[protein] + ATP = O-phospho-L-seryl-[protein] + ADP + H(+)</text>
        <dbReference type="Rhea" id="RHEA:17989"/>
        <dbReference type="Rhea" id="RHEA-COMP:9863"/>
        <dbReference type="Rhea" id="RHEA-COMP:11604"/>
        <dbReference type="ChEBI" id="CHEBI:15378"/>
        <dbReference type="ChEBI" id="CHEBI:29999"/>
        <dbReference type="ChEBI" id="CHEBI:30616"/>
        <dbReference type="ChEBI" id="CHEBI:83421"/>
        <dbReference type="ChEBI" id="CHEBI:456216"/>
        <dbReference type="EC" id="2.7.11.1"/>
    </reaction>
</comment>
<evidence type="ECO:0000313" key="22">
    <source>
        <dbReference type="EMBL" id="CAB3409621.1"/>
    </source>
</evidence>
<evidence type="ECO:0000256" key="17">
    <source>
        <dbReference type="ARBA" id="ARBA00062157"/>
    </source>
</evidence>
<dbReference type="PANTHER" id="PTHR12209:SF0">
    <property type="entry name" value="EKC_KEOPS COMPLEX SUBUNIT TP53RK"/>
    <property type="match status" value="1"/>
</dbReference>
<dbReference type="NCBIfam" id="TIGR03724">
    <property type="entry name" value="arch_bud32"/>
    <property type="match status" value="1"/>
</dbReference>
<keyword evidence="13" id="KW-0539">Nucleus</keyword>
<dbReference type="FunFam" id="1.10.510.10:FF:000323">
    <property type="entry name" value="TP53-regulating kinase, putative"/>
    <property type="match status" value="1"/>
</dbReference>
<evidence type="ECO:0000256" key="18">
    <source>
        <dbReference type="ARBA" id="ARBA00079584"/>
    </source>
</evidence>
<dbReference type="SUPFAM" id="SSF56112">
    <property type="entry name" value="Protein kinase-like (PK-like)"/>
    <property type="match status" value="1"/>
</dbReference>
<dbReference type="GO" id="GO:0005634">
    <property type="term" value="C:nucleus"/>
    <property type="evidence" value="ECO:0007669"/>
    <property type="project" value="UniProtKB-SubCell"/>
</dbReference>
<keyword evidence="10" id="KW-0418">Kinase</keyword>
<dbReference type="PROSITE" id="PS00109">
    <property type="entry name" value="PROTEIN_KINASE_TYR"/>
    <property type="match status" value="1"/>
</dbReference>
<comment type="similarity">
    <text evidence="3">Belongs to the protein kinase superfamily. BUD32 family.</text>
</comment>
<evidence type="ECO:0000256" key="3">
    <source>
        <dbReference type="ARBA" id="ARBA00010630"/>
    </source>
</evidence>
<evidence type="ECO:0000256" key="9">
    <source>
        <dbReference type="ARBA" id="ARBA00022741"/>
    </source>
</evidence>
<dbReference type="Proteomes" id="UP000494206">
    <property type="component" value="Unassembled WGS sequence"/>
</dbReference>
<evidence type="ECO:0000256" key="2">
    <source>
        <dbReference type="ARBA" id="ARBA00009670"/>
    </source>
</evidence>
<organism evidence="22 23">
    <name type="scientific">Caenorhabditis bovis</name>
    <dbReference type="NCBI Taxonomy" id="2654633"/>
    <lineage>
        <taxon>Eukaryota</taxon>
        <taxon>Metazoa</taxon>
        <taxon>Ecdysozoa</taxon>
        <taxon>Nematoda</taxon>
        <taxon>Chromadorea</taxon>
        <taxon>Rhabditida</taxon>
        <taxon>Rhabditina</taxon>
        <taxon>Rhabditomorpha</taxon>
        <taxon>Rhabditoidea</taxon>
        <taxon>Rhabditidae</taxon>
        <taxon>Peloderinae</taxon>
        <taxon>Caenorhabditis</taxon>
    </lineage>
</organism>
<keyword evidence="5" id="KW-0723">Serine/threonine-protein kinase</keyword>
<dbReference type="AlphaFoldDB" id="A0A8S1FB54"/>
<comment type="subunit">
    <text evidence="17">Component of the EKC/KEOPS complex composed of at least GON7, TP53RK, TPRKB, OSGEP and LAGE3; the whole complex dimerizes.</text>
</comment>
<protein>
    <recommendedName>
        <fullName evidence="4">non-specific serine/threonine protein kinase</fullName>
        <ecNumber evidence="4">2.7.11.1</ecNumber>
    </recommendedName>
    <alternativeName>
        <fullName evidence="18">Nori-2</fullName>
    </alternativeName>
    <alternativeName>
        <fullName evidence="19">TP53-regulating kinase</fullName>
    </alternativeName>
    <alternativeName>
        <fullName evidence="20">p53-related protein kinase</fullName>
    </alternativeName>
</protein>
<dbReference type="Gene3D" id="1.10.510.10">
    <property type="entry name" value="Transferase(Phosphotransferase) domain 1"/>
    <property type="match status" value="1"/>
</dbReference>
<dbReference type="InterPro" id="IPR022495">
    <property type="entry name" value="Bud32"/>
</dbReference>
<evidence type="ECO:0000256" key="5">
    <source>
        <dbReference type="ARBA" id="ARBA00022527"/>
    </source>
</evidence>
<keyword evidence="23" id="KW-1185">Reference proteome</keyword>
<dbReference type="GO" id="GO:0016787">
    <property type="term" value="F:hydrolase activity"/>
    <property type="evidence" value="ECO:0007669"/>
    <property type="project" value="UniProtKB-KW"/>
</dbReference>
<dbReference type="EMBL" id="CADEPM010000009">
    <property type="protein sequence ID" value="CAB3409621.1"/>
    <property type="molecule type" value="Genomic_DNA"/>
</dbReference>
<keyword evidence="9" id="KW-0547">Nucleotide-binding</keyword>
<dbReference type="GO" id="GO:0070525">
    <property type="term" value="P:tRNA threonylcarbamoyladenosine metabolic process"/>
    <property type="evidence" value="ECO:0007669"/>
    <property type="project" value="TreeGrafter"/>
</dbReference>
<dbReference type="InterPro" id="IPR000719">
    <property type="entry name" value="Prot_kinase_dom"/>
</dbReference>
<reference evidence="22 23" key="1">
    <citation type="submission" date="2020-04" db="EMBL/GenBank/DDBJ databases">
        <authorList>
            <person name="Laetsch R D."/>
            <person name="Stevens L."/>
            <person name="Kumar S."/>
            <person name="Blaxter L. M."/>
        </authorList>
    </citation>
    <scope>NUCLEOTIDE SEQUENCE [LARGE SCALE GENOMIC DNA]</scope>
</reference>
<evidence type="ECO:0000256" key="19">
    <source>
        <dbReference type="ARBA" id="ARBA00080585"/>
    </source>
</evidence>
<evidence type="ECO:0000256" key="7">
    <source>
        <dbReference type="ARBA" id="ARBA00022679"/>
    </source>
</evidence>
<evidence type="ECO:0000256" key="20">
    <source>
        <dbReference type="ARBA" id="ARBA00081359"/>
    </source>
</evidence>
<evidence type="ECO:0000256" key="14">
    <source>
        <dbReference type="ARBA" id="ARBA00047899"/>
    </source>
</evidence>
<comment type="function">
    <text evidence="16">Component of the EKC/KEOPS complex that is required for the formation of a threonylcarbamoyl group on adenosine at position 37 (t(6)A37) in tRNAs that read codons beginning with adenine. The complex is probably involved in the transfer of the threonylcarbamoyl moiety of threonylcarbamoyl-AMP (TC-AMP) to the N6 group of A37. TP53RK has ATPase activity in the context of the EKC/KEOPS complex and likely plays a supporting role to the catalytic subunit OSGEP. Atypical protein kinase that phosphorylates 'Ser-15' of p53/TP53 protein and may therefore participate in its activation.</text>
</comment>
<dbReference type="InterPro" id="IPR004147">
    <property type="entry name" value="ABC1_dom"/>
</dbReference>
<dbReference type="GO" id="GO:0005829">
    <property type="term" value="C:cytosol"/>
    <property type="evidence" value="ECO:0007669"/>
    <property type="project" value="TreeGrafter"/>
</dbReference>
<proteinExistence type="inferred from homology"/>
<dbReference type="InterPro" id="IPR011009">
    <property type="entry name" value="Kinase-like_dom_sf"/>
</dbReference>
<sequence length="242" mass="27273">MSDLESDDEIDSELASGFEYSIDLGSMKQGAEAKITECIYLGRKAIMKERFSKSYRHPVMDTRLNKARTKSELKGIVRAKELAVSTPAIYFVNSEKNIIIMERIVGPTAKNWIESQRENKEQFNEILYSFGKNLGNAIGRLHNGGMVHGDLTTSNVIVRNSDPKDLVFIDFGLCSQGKVTPEEKAVDLYVLERAISSTHIDSEKFFEGVLEGYKEPSQKQAISVNKKLDEVRLRGRKRDMTG</sequence>
<dbReference type="GO" id="GO:0008033">
    <property type="term" value="P:tRNA processing"/>
    <property type="evidence" value="ECO:0007669"/>
    <property type="project" value="UniProtKB-KW"/>
</dbReference>
<dbReference type="PANTHER" id="PTHR12209">
    <property type="entry name" value="NON-SPECIFIC SERINE/THREONINE PROTEIN KINASE"/>
    <property type="match status" value="1"/>
</dbReference>
<dbReference type="OrthoDB" id="3399at2759"/>
<evidence type="ECO:0000259" key="21">
    <source>
        <dbReference type="PROSITE" id="PS50011"/>
    </source>
</evidence>
<evidence type="ECO:0000256" key="1">
    <source>
        <dbReference type="ARBA" id="ARBA00004123"/>
    </source>
</evidence>
<evidence type="ECO:0000256" key="12">
    <source>
        <dbReference type="ARBA" id="ARBA00022840"/>
    </source>
</evidence>
<evidence type="ECO:0000256" key="16">
    <source>
        <dbReference type="ARBA" id="ARBA00056624"/>
    </source>
</evidence>
<comment type="catalytic activity">
    <reaction evidence="14">
        <text>L-threonyl-[protein] + ATP = O-phospho-L-threonyl-[protein] + ADP + H(+)</text>
        <dbReference type="Rhea" id="RHEA:46608"/>
        <dbReference type="Rhea" id="RHEA-COMP:11060"/>
        <dbReference type="Rhea" id="RHEA-COMP:11605"/>
        <dbReference type="ChEBI" id="CHEBI:15378"/>
        <dbReference type="ChEBI" id="CHEBI:30013"/>
        <dbReference type="ChEBI" id="CHEBI:30616"/>
        <dbReference type="ChEBI" id="CHEBI:61977"/>
        <dbReference type="ChEBI" id="CHEBI:456216"/>
        <dbReference type="EC" id="2.7.11.1"/>
    </reaction>
</comment>
<gene>
    <name evidence="22" type="ORF">CBOVIS_LOCUS11254</name>
</gene>
<evidence type="ECO:0000256" key="6">
    <source>
        <dbReference type="ARBA" id="ARBA00022553"/>
    </source>
</evidence>
<evidence type="ECO:0000256" key="10">
    <source>
        <dbReference type="ARBA" id="ARBA00022777"/>
    </source>
</evidence>
<dbReference type="EC" id="2.7.11.1" evidence="4"/>
<accession>A0A8S1FB54</accession>
<keyword evidence="7" id="KW-0808">Transferase</keyword>
<keyword evidence="11" id="KW-0378">Hydrolase</keyword>
<comment type="subcellular location">
    <subcellularLocation>
        <location evidence="1">Nucleus</location>
    </subcellularLocation>
</comment>
<feature type="domain" description="Protein kinase" evidence="21">
    <location>
        <begin position="18"/>
        <end position="242"/>
    </location>
</feature>
<dbReference type="InterPro" id="IPR008266">
    <property type="entry name" value="Tyr_kinase_AS"/>
</dbReference>
<name>A0A8S1FB54_9PELO</name>
<evidence type="ECO:0000256" key="4">
    <source>
        <dbReference type="ARBA" id="ARBA00012513"/>
    </source>
</evidence>
<dbReference type="FunFam" id="3.30.200.20:FF:000201">
    <property type="entry name" value="TP53-regulating kinase isoform X1"/>
    <property type="match status" value="1"/>
</dbReference>
<keyword evidence="12" id="KW-0067">ATP-binding</keyword>
<dbReference type="Gene3D" id="3.30.200.20">
    <property type="entry name" value="Phosphorylase Kinase, domain 1"/>
    <property type="match status" value="1"/>
</dbReference>
<evidence type="ECO:0000256" key="8">
    <source>
        <dbReference type="ARBA" id="ARBA00022694"/>
    </source>
</evidence>
<evidence type="ECO:0000313" key="23">
    <source>
        <dbReference type="Proteomes" id="UP000494206"/>
    </source>
</evidence>
<evidence type="ECO:0000256" key="13">
    <source>
        <dbReference type="ARBA" id="ARBA00023242"/>
    </source>
</evidence>
<dbReference type="Pfam" id="PF03109">
    <property type="entry name" value="ABC1"/>
    <property type="match status" value="1"/>
</dbReference>